<feature type="transmembrane region" description="Helical" evidence="6">
    <location>
        <begin position="211"/>
        <end position="229"/>
    </location>
</feature>
<feature type="transmembrane region" description="Helical" evidence="6">
    <location>
        <begin position="413"/>
        <end position="433"/>
    </location>
</feature>
<keyword evidence="5 6" id="KW-0472">Membrane</keyword>
<dbReference type="RefSeq" id="WP_166929603.1">
    <property type="nucleotide sequence ID" value="NZ_BAAADD010000004.1"/>
</dbReference>
<dbReference type="PANTHER" id="PTHR30250">
    <property type="entry name" value="PST FAMILY PREDICTED COLANIC ACID TRANSPORTER"/>
    <property type="match status" value="1"/>
</dbReference>
<evidence type="ECO:0000256" key="5">
    <source>
        <dbReference type="ARBA" id="ARBA00023136"/>
    </source>
</evidence>
<feature type="transmembrane region" description="Helical" evidence="6">
    <location>
        <begin position="327"/>
        <end position="352"/>
    </location>
</feature>
<evidence type="ECO:0000256" key="3">
    <source>
        <dbReference type="ARBA" id="ARBA00022692"/>
    </source>
</evidence>
<protein>
    <submittedName>
        <fullName evidence="7">Oligosaccharide flippase family protein</fullName>
    </submittedName>
</protein>
<evidence type="ECO:0000256" key="1">
    <source>
        <dbReference type="ARBA" id="ARBA00004651"/>
    </source>
</evidence>
<name>A0ABP3PQ33_9PROT</name>
<feature type="transmembrane region" description="Helical" evidence="6">
    <location>
        <begin position="384"/>
        <end position="406"/>
    </location>
</feature>
<dbReference type="Pfam" id="PF01943">
    <property type="entry name" value="Polysacc_synt"/>
    <property type="match status" value="1"/>
</dbReference>
<feature type="transmembrane region" description="Helical" evidence="6">
    <location>
        <begin position="359"/>
        <end position="378"/>
    </location>
</feature>
<feature type="transmembrane region" description="Helical" evidence="6">
    <location>
        <begin position="12"/>
        <end position="33"/>
    </location>
</feature>
<dbReference type="Proteomes" id="UP001499951">
    <property type="component" value="Unassembled WGS sequence"/>
</dbReference>
<dbReference type="PANTHER" id="PTHR30250:SF11">
    <property type="entry name" value="O-ANTIGEN TRANSPORTER-RELATED"/>
    <property type="match status" value="1"/>
</dbReference>
<keyword evidence="3 6" id="KW-0812">Transmembrane</keyword>
<evidence type="ECO:0000256" key="2">
    <source>
        <dbReference type="ARBA" id="ARBA00022475"/>
    </source>
</evidence>
<feature type="transmembrane region" description="Helical" evidence="6">
    <location>
        <begin position="179"/>
        <end position="199"/>
    </location>
</feature>
<keyword evidence="2" id="KW-1003">Cell membrane</keyword>
<accession>A0ABP3PQ33</accession>
<keyword evidence="8" id="KW-1185">Reference proteome</keyword>
<reference evidence="8" key="1">
    <citation type="journal article" date="2019" name="Int. J. Syst. Evol. Microbiol.">
        <title>The Global Catalogue of Microorganisms (GCM) 10K type strain sequencing project: providing services to taxonomists for standard genome sequencing and annotation.</title>
        <authorList>
            <consortium name="The Broad Institute Genomics Platform"/>
            <consortium name="The Broad Institute Genome Sequencing Center for Infectious Disease"/>
            <person name="Wu L."/>
            <person name="Ma J."/>
        </authorList>
    </citation>
    <scope>NUCLEOTIDE SEQUENCE [LARGE SCALE GENOMIC DNA]</scope>
    <source>
        <strain evidence="8">JCM 15089</strain>
    </source>
</reference>
<evidence type="ECO:0000313" key="7">
    <source>
        <dbReference type="EMBL" id="GAA0569594.1"/>
    </source>
</evidence>
<evidence type="ECO:0000256" key="4">
    <source>
        <dbReference type="ARBA" id="ARBA00022989"/>
    </source>
</evidence>
<feature type="transmembrane region" description="Helical" evidence="6">
    <location>
        <begin position="83"/>
        <end position="101"/>
    </location>
</feature>
<feature type="transmembrane region" description="Helical" evidence="6">
    <location>
        <begin position="294"/>
        <end position="315"/>
    </location>
</feature>
<feature type="transmembrane region" description="Helical" evidence="6">
    <location>
        <begin position="121"/>
        <end position="142"/>
    </location>
</feature>
<feature type="transmembrane region" description="Helical" evidence="6">
    <location>
        <begin position="439"/>
        <end position="464"/>
    </location>
</feature>
<gene>
    <name evidence="7" type="ORF">GCM10008942_17890</name>
</gene>
<feature type="transmembrane region" description="Helical" evidence="6">
    <location>
        <begin position="154"/>
        <end position="173"/>
    </location>
</feature>
<comment type="caution">
    <text evidence="7">The sequence shown here is derived from an EMBL/GenBank/DDBJ whole genome shotgun (WGS) entry which is preliminary data.</text>
</comment>
<feature type="transmembrane region" description="Helical" evidence="6">
    <location>
        <begin position="249"/>
        <end position="273"/>
    </location>
</feature>
<feature type="transmembrane region" description="Helical" evidence="6">
    <location>
        <begin position="53"/>
        <end position="71"/>
    </location>
</feature>
<dbReference type="EMBL" id="BAAADD010000004">
    <property type="protein sequence ID" value="GAA0569594.1"/>
    <property type="molecule type" value="Genomic_DNA"/>
</dbReference>
<comment type="subcellular location">
    <subcellularLocation>
        <location evidence="1">Cell membrane</location>
        <topology evidence="1">Multi-pass membrane protein</topology>
    </subcellularLocation>
</comment>
<organism evidence="7 8">
    <name type="scientific">Rhizomicrobium electricum</name>
    <dbReference type="NCBI Taxonomy" id="480070"/>
    <lineage>
        <taxon>Bacteria</taxon>
        <taxon>Pseudomonadati</taxon>
        <taxon>Pseudomonadota</taxon>
        <taxon>Alphaproteobacteria</taxon>
        <taxon>Micropepsales</taxon>
        <taxon>Micropepsaceae</taxon>
        <taxon>Rhizomicrobium</taxon>
    </lineage>
</organism>
<sequence>MNIRRFLSASALYGIGDMLVLAVGGFLLLPLYTRTLSQAAFADYLIVKVNAEILQYVLYFGLLSSVARIYFDYKAKGRQREYLNSIVMFFVVVVLAAAVALEFFGDAAWRRLAPQTASRPYIWYCLALAAANFFAGIGSLWFRLDEQVKRFVTIQIVASAVTAIAAFVNLVVLKLGLNGLLLALILGYMPASAALFYRIGGKLRPAIHRAYVIESVRFGLPFAMGYIAYFVVNRFNLLTLQHYVPLDQIAVFGLAQQIATLITLLGASLGKAIQPIVYGAPEKDAQDLLRSSSNVYILLLFVVSAQVLMFAREIILVVGSRNYLNGYTALLILLVGSFFYSLGFASNLALLYHRRPQVLTVNSIAGAVISAGLGIVLVPRYHLIGGAIATSCAYLVMTATSFILAYRLNRLSYFKLLILSGAAVCFLAVLSALLNLLDWGIGLLILLKLILLSAVVIPVCFVAFPNGIRRLCSSLSGFLGTR</sequence>
<dbReference type="InterPro" id="IPR002797">
    <property type="entry name" value="Polysacc_synth"/>
</dbReference>
<proteinExistence type="predicted"/>
<evidence type="ECO:0000313" key="8">
    <source>
        <dbReference type="Proteomes" id="UP001499951"/>
    </source>
</evidence>
<evidence type="ECO:0000256" key="6">
    <source>
        <dbReference type="SAM" id="Phobius"/>
    </source>
</evidence>
<keyword evidence="4 6" id="KW-1133">Transmembrane helix</keyword>
<dbReference type="InterPro" id="IPR050833">
    <property type="entry name" value="Poly_Biosynth_Transport"/>
</dbReference>